<dbReference type="Proteomes" id="UP000738431">
    <property type="component" value="Chromosome"/>
</dbReference>
<organism evidence="3 4">
    <name type="scientific">Actomonas aquatica</name>
    <dbReference type="NCBI Taxonomy" id="2866162"/>
    <lineage>
        <taxon>Bacteria</taxon>
        <taxon>Pseudomonadati</taxon>
        <taxon>Verrucomicrobiota</taxon>
        <taxon>Opitutia</taxon>
        <taxon>Opitutales</taxon>
        <taxon>Opitutaceae</taxon>
        <taxon>Actomonas</taxon>
    </lineage>
</organism>
<name>A0ABZ1C844_9BACT</name>
<sequence>MLPLTRTAFRCLILGSCLCAAAWAAEPLKVLYFTKSAGWEHSVVKRGEHGEPSHSERLLTALGAAHDIDFTFSKDGSLFSPEYLAQFDVVFFYTSGNLEMVGTDGNPPMSPAGKRALLGWVAGGGGFMAVHAGSDSFHTYERYDGNTPQDQRGYRYQNNGEASDPYVKMLGGEFINHGPQQEATAHIIDRTFPGFESLEAELTVHEEWYSLKEFSPINRVLMVLDTEGMKGSDYDRPDYPVAWAKPYGQGRVYYNAMGHREDVWDADYYQQMLVGALRWLGRRVDADLTPNLLEVAPESSVLPPPRS</sequence>
<dbReference type="PANTHER" id="PTHR40469">
    <property type="entry name" value="SECRETED GLYCOSYL HYDROLASE"/>
    <property type="match status" value="1"/>
</dbReference>
<dbReference type="Pfam" id="PF06283">
    <property type="entry name" value="ThuA"/>
    <property type="match status" value="1"/>
</dbReference>
<protein>
    <submittedName>
        <fullName evidence="3">ThuA domain-containing protein</fullName>
    </submittedName>
</protein>
<dbReference type="SUPFAM" id="SSF52317">
    <property type="entry name" value="Class I glutamine amidotransferase-like"/>
    <property type="match status" value="1"/>
</dbReference>
<reference evidence="3 4" key="1">
    <citation type="submission" date="2023-12" db="EMBL/GenBank/DDBJ databases">
        <title>Description of an unclassified Opitutus bacterium of Verrucomicrobiota.</title>
        <authorList>
            <person name="Zhang D.-F."/>
        </authorList>
    </citation>
    <scope>NUCLEOTIDE SEQUENCE [LARGE SCALE GENOMIC DNA]</scope>
    <source>
        <strain evidence="3 4">WL0086</strain>
    </source>
</reference>
<keyword evidence="4" id="KW-1185">Reference proteome</keyword>
<evidence type="ECO:0000256" key="1">
    <source>
        <dbReference type="SAM" id="SignalP"/>
    </source>
</evidence>
<accession>A0ABZ1C844</accession>
<dbReference type="EMBL" id="CP139781">
    <property type="protein sequence ID" value="WRQ87805.1"/>
    <property type="molecule type" value="Genomic_DNA"/>
</dbReference>
<evidence type="ECO:0000259" key="2">
    <source>
        <dbReference type="Pfam" id="PF06283"/>
    </source>
</evidence>
<evidence type="ECO:0000313" key="4">
    <source>
        <dbReference type="Proteomes" id="UP000738431"/>
    </source>
</evidence>
<evidence type="ECO:0000313" key="3">
    <source>
        <dbReference type="EMBL" id="WRQ87805.1"/>
    </source>
</evidence>
<dbReference type="InterPro" id="IPR029062">
    <property type="entry name" value="Class_I_gatase-like"/>
</dbReference>
<feature type="domain" description="ThuA-like" evidence="2">
    <location>
        <begin position="29"/>
        <end position="279"/>
    </location>
</feature>
<dbReference type="Gene3D" id="3.40.50.880">
    <property type="match status" value="1"/>
</dbReference>
<dbReference type="PANTHER" id="PTHR40469:SF2">
    <property type="entry name" value="GALACTOSE-BINDING DOMAIN-LIKE SUPERFAMILY PROTEIN"/>
    <property type="match status" value="1"/>
</dbReference>
<dbReference type="InterPro" id="IPR029010">
    <property type="entry name" value="ThuA-like"/>
</dbReference>
<keyword evidence="1" id="KW-0732">Signal</keyword>
<gene>
    <name evidence="3" type="ORF">K1X11_000185</name>
</gene>
<dbReference type="RefSeq" id="WP_221029154.1">
    <property type="nucleotide sequence ID" value="NZ_CP139781.1"/>
</dbReference>
<feature type="signal peptide" evidence="1">
    <location>
        <begin position="1"/>
        <end position="24"/>
    </location>
</feature>
<feature type="chain" id="PRO_5046174014" evidence="1">
    <location>
        <begin position="25"/>
        <end position="307"/>
    </location>
</feature>
<proteinExistence type="predicted"/>